<organism evidence="13 14">
    <name type="scientific">Silvania hatchlandensis</name>
    <dbReference type="NCBI Taxonomy" id="2926469"/>
    <lineage>
        <taxon>Bacteria</taxon>
        <taxon>Pseudomonadati</taxon>
        <taxon>Pseudomonadota</taxon>
        <taxon>Gammaproteobacteria</taxon>
        <taxon>Enterobacterales</taxon>
        <taxon>Enterobacteriaceae</taxon>
        <taxon>Silvania</taxon>
    </lineage>
</organism>
<reference evidence="13" key="1">
    <citation type="submission" date="2022-05" db="EMBL/GenBank/DDBJ databases">
        <title>Description of a novel species of Leclercia; Leclercia tamurae and the Proposal for a Novel Genus Silvania gen. nov. Containing Two Novel Species Silvania hatchlandensis sp. nov. and Silvania confinis sp. nov. Isolated from the Rhizosphere of Oak.</title>
        <authorList>
            <person name="Maddock D.W."/>
            <person name="Brady C.L."/>
            <person name="Denman S."/>
            <person name="Arnold D."/>
        </authorList>
    </citation>
    <scope>NUCLEOTIDE SEQUENCE</scope>
    <source>
        <strain evidence="13">H19S6</strain>
    </source>
</reference>
<keyword evidence="14" id="KW-1185">Reference proteome</keyword>
<evidence type="ECO:0000256" key="7">
    <source>
        <dbReference type="ARBA" id="ARBA00022840"/>
    </source>
</evidence>
<dbReference type="EMBL" id="JAMGZK010000053">
    <property type="protein sequence ID" value="MCU6666117.1"/>
    <property type="molecule type" value="Genomic_DNA"/>
</dbReference>
<gene>
    <name evidence="13" type="ORF">M8014_17430</name>
</gene>
<keyword evidence="9" id="KW-0413">Isomerase</keyword>
<comment type="catalytic activity">
    <reaction evidence="11">
        <text>ATP + H2O = ADP + phosphate + H(+)</text>
        <dbReference type="Rhea" id="RHEA:13065"/>
        <dbReference type="ChEBI" id="CHEBI:15377"/>
        <dbReference type="ChEBI" id="CHEBI:15378"/>
        <dbReference type="ChEBI" id="CHEBI:30616"/>
        <dbReference type="ChEBI" id="CHEBI:43474"/>
        <dbReference type="ChEBI" id="CHEBI:456216"/>
        <dbReference type="EC" id="5.6.2.3"/>
    </reaction>
</comment>
<dbReference type="AlphaFoldDB" id="A0A9J6QCC7"/>
<dbReference type="PROSITE" id="PS51199">
    <property type="entry name" value="SF4_HELICASE"/>
    <property type="match status" value="1"/>
</dbReference>
<dbReference type="NCBIfam" id="TIGR03600">
    <property type="entry name" value="phage_DnaB"/>
    <property type="match status" value="1"/>
</dbReference>
<evidence type="ECO:0000256" key="6">
    <source>
        <dbReference type="ARBA" id="ARBA00022806"/>
    </source>
</evidence>
<dbReference type="InterPro" id="IPR007693">
    <property type="entry name" value="DNA_helicase_DnaB-like_N"/>
</dbReference>
<evidence type="ECO:0000256" key="5">
    <source>
        <dbReference type="ARBA" id="ARBA00022801"/>
    </source>
</evidence>
<dbReference type="Gene3D" id="3.40.50.300">
    <property type="entry name" value="P-loop containing nucleotide triphosphate hydrolases"/>
    <property type="match status" value="1"/>
</dbReference>
<evidence type="ECO:0000256" key="9">
    <source>
        <dbReference type="ARBA" id="ARBA00023235"/>
    </source>
</evidence>
<keyword evidence="7" id="KW-0067">ATP-binding</keyword>
<dbReference type="InterPro" id="IPR016136">
    <property type="entry name" value="DNA_helicase_N/primase_C"/>
</dbReference>
<dbReference type="GO" id="GO:0016787">
    <property type="term" value="F:hydrolase activity"/>
    <property type="evidence" value="ECO:0007669"/>
    <property type="project" value="UniProtKB-KW"/>
</dbReference>
<dbReference type="InterPro" id="IPR019889">
    <property type="entry name" value="DNA_helicase_DnaB-like_phg"/>
</dbReference>
<dbReference type="GO" id="GO:0006269">
    <property type="term" value="P:DNA replication, synthesis of primer"/>
    <property type="evidence" value="ECO:0007669"/>
    <property type="project" value="UniProtKB-KW"/>
</dbReference>
<evidence type="ECO:0000256" key="2">
    <source>
        <dbReference type="ARBA" id="ARBA00022515"/>
    </source>
</evidence>
<dbReference type="SUPFAM" id="SSF48024">
    <property type="entry name" value="N-terminal domain of DnaB helicase"/>
    <property type="match status" value="1"/>
</dbReference>
<accession>A0A9J6QCC7</accession>
<evidence type="ECO:0000256" key="8">
    <source>
        <dbReference type="ARBA" id="ARBA00023125"/>
    </source>
</evidence>
<dbReference type="PANTHER" id="PTHR30153:SF2">
    <property type="entry name" value="REPLICATIVE DNA HELICASE"/>
    <property type="match status" value="1"/>
</dbReference>
<evidence type="ECO:0000313" key="14">
    <source>
        <dbReference type="Proteomes" id="UP001063816"/>
    </source>
</evidence>
<dbReference type="GO" id="GO:0043139">
    <property type="term" value="F:5'-3' DNA helicase activity"/>
    <property type="evidence" value="ECO:0007669"/>
    <property type="project" value="UniProtKB-EC"/>
</dbReference>
<dbReference type="Pfam" id="PF00772">
    <property type="entry name" value="DnaB"/>
    <property type="match status" value="1"/>
</dbReference>
<proteinExistence type="inferred from homology"/>
<dbReference type="Gene3D" id="1.10.860.10">
    <property type="entry name" value="DNAb Helicase, Chain A"/>
    <property type="match status" value="1"/>
</dbReference>
<evidence type="ECO:0000259" key="12">
    <source>
        <dbReference type="PROSITE" id="PS51199"/>
    </source>
</evidence>
<evidence type="ECO:0000256" key="10">
    <source>
        <dbReference type="ARBA" id="ARBA00044969"/>
    </source>
</evidence>
<dbReference type="InterPro" id="IPR007694">
    <property type="entry name" value="DNA_helicase_DnaB-like_C"/>
</dbReference>
<evidence type="ECO:0000256" key="4">
    <source>
        <dbReference type="ARBA" id="ARBA00022741"/>
    </source>
</evidence>
<feature type="domain" description="SF4 helicase" evidence="12">
    <location>
        <begin position="184"/>
        <end position="449"/>
    </location>
</feature>
<keyword evidence="3" id="KW-0235">DNA replication</keyword>
<keyword evidence="5" id="KW-0378">Hydrolase</keyword>
<dbReference type="SUPFAM" id="SSF52540">
    <property type="entry name" value="P-loop containing nucleoside triphosphate hydrolases"/>
    <property type="match status" value="1"/>
</dbReference>
<dbReference type="InterPro" id="IPR036185">
    <property type="entry name" value="DNA_heli_DnaB-like_N_sf"/>
</dbReference>
<evidence type="ECO:0000256" key="3">
    <source>
        <dbReference type="ARBA" id="ARBA00022705"/>
    </source>
</evidence>
<dbReference type="PANTHER" id="PTHR30153">
    <property type="entry name" value="REPLICATIVE DNA HELICASE DNAB"/>
    <property type="match status" value="1"/>
</dbReference>
<evidence type="ECO:0000256" key="11">
    <source>
        <dbReference type="ARBA" id="ARBA00048954"/>
    </source>
</evidence>
<protein>
    <recommendedName>
        <fullName evidence="10">DNA 5'-3' helicase</fullName>
        <ecNumber evidence="10">5.6.2.3</ecNumber>
    </recommendedName>
</protein>
<keyword evidence="6" id="KW-0347">Helicase</keyword>
<dbReference type="Proteomes" id="UP001063816">
    <property type="component" value="Unassembled WGS sequence"/>
</dbReference>
<keyword evidence="4" id="KW-0547">Nucleotide-binding</keyword>
<dbReference type="GO" id="GO:0003677">
    <property type="term" value="F:DNA binding"/>
    <property type="evidence" value="ECO:0007669"/>
    <property type="project" value="UniProtKB-KW"/>
</dbReference>
<evidence type="ECO:0000313" key="13">
    <source>
        <dbReference type="EMBL" id="MCU6666117.1"/>
    </source>
</evidence>
<comment type="similarity">
    <text evidence="1">Belongs to the helicase family. DnaB subfamily.</text>
</comment>
<sequence length="467" mass="52146">MISELMTPPCSPEAEQSVIGGLMLGDDSSERTRTVLSLLKPEAFYNRAHQVIYAEMQQMFRDNKPVDGLTLFDALESKGLTERVGGFAYLAELSKNTPSAANIVAYAMSVRESAMERYGIQRMTEATELLYARNGMTATQKFEAVQSIFTQMADHAKTGSRRGARALSDVMEDWIDELEMRFDPKQRSRGLSTGIPSLDALLEPKGLVRGSLLVIGARPKMGKTTLYSQLAINCAMNEELPAILFSLEMPDKQIFERMIGQVSGVNTDIFYRGADSDTEFAMANARAMQMVESGNFFIDDTPGVSLSHIIAEARRIKREKGKVGMVLVDYLTLMAAEKADRNDLAYGLITKGLKNLAKELDCVVVLLTQLNRDLEKRVNKRPLPSDSRDTGQIEQDCDYWIGIYREGAYDENANQSDTELLLRLNRHGQSGVVYCEQRNGSIYDCDQVAAEQSRRQREEKASKRGGF</sequence>
<name>A0A9J6QCC7_9ENTR</name>
<evidence type="ECO:0000256" key="1">
    <source>
        <dbReference type="ARBA" id="ARBA00008428"/>
    </source>
</evidence>
<dbReference type="RefSeq" id="WP_271283650.1">
    <property type="nucleotide sequence ID" value="NZ_JAMGZK010000053.1"/>
</dbReference>
<dbReference type="Pfam" id="PF03796">
    <property type="entry name" value="DnaB_C"/>
    <property type="match status" value="1"/>
</dbReference>
<dbReference type="GO" id="GO:0005829">
    <property type="term" value="C:cytosol"/>
    <property type="evidence" value="ECO:0007669"/>
    <property type="project" value="TreeGrafter"/>
</dbReference>
<dbReference type="CDD" id="cd00984">
    <property type="entry name" value="DnaB_C"/>
    <property type="match status" value="1"/>
</dbReference>
<dbReference type="GO" id="GO:0005524">
    <property type="term" value="F:ATP binding"/>
    <property type="evidence" value="ECO:0007669"/>
    <property type="project" value="UniProtKB-KW"/>
</dbReference>
<comment type="caution">
    <text evidence="13">The sequence shown here is derived from an EMBL/GenBank/DDBJ whole genome shotgun (WGS) entry which is preliminary data.</text>
</comment>
<dbReference type="GO" id="GO:1990077">
    <property type="term" value="C:primosome complex"/>
    <property type="evidence" value="ECO:0007669"/>
    <property type="project" value="UniProtKB-KW"/>
</dbReference>
<dbReference type="EC" id="5.6.2.3" evidence="10"/>
<keyword evidence="8" id="KW-0238">DNA-binding</keyword>
<keyword evidence="2" id="KW-0639">Primosome</keyword>
<dbReference type="InterPro" id="IPR027417">
    <property type="entry name" value="P-loop_NTPase"/>
</dbReference>